<dbReference type="Pfam" id="PF00133">
    <property type="entry name" value="tRNA-synt_1"/>
    <property type="match status" value="1"/>
</dbReference>
<accession>A0A1F6MS32</accession>
<dbReference type="PROSITE" id="PS00178">
    <property type="entry name" value="AA_TRNA_LIGASE_I"/>
    <property type="match status" value="1"/>
</dbReference>
<evidence type="ECO:0000256" key="6">
    <source>
        <dbReference type="ARBA" id="ARBA00022917"/>
    </source>
</evidence>
<feature type="domain" description="Aminoacyl-tRNA synthetase class Ia" evidence="11">
    <location>
        <begin position="436"/>
        <end position="628"/>
    </location>
</feature>
<keyword evidence="6 9" id="KW-0648">Protein biosynthesis</keyword>
<evidence type="ECO:0000256" key="5">
    <source>
        <dbReference type="ARBA" id="ARBA00022840"/>
    </source>
</evidence>
<evidence type="ECO:0000259" key="12">
    <source>
        <dbReference type="Pfam" id="PF08264"/>
    </source>
</evidence>
<dbReference type="InterPro" id="IPR009008">
    <property type="entry name" value="Val/Leu/Ile-tRNA-synth_edit"/>
</dbReference>
<evidence type="ECO:0000256" key="2">
    <source>
        <dbReference type="ARBA" id="ARBA00022490"/>
    </source>
</evidence>
<dbReference type="SUPFAM" id="SSF47323">
    <property type="entry name" value="Anticodon-binding domain of a subclass of class I aminoacyl-tRNA synthetases"/>
    <property type="match status" value="1"/>
</dbReference>
<evidence type="ECO:0000256" key="3">
    <source>
        <dbReference type="ARBA" id="ARBA00022598"/>
    </source>
</evidence>
<dbReference type="GO" id="GO:0006429">
    <property type="term" value="P:leucyl-tRNA aminoacylation"/>
    <property type="evidence" value="ECO:0007669"/>
    <property type="project" value="UniProtKB-UniRule"/>
</dbReference>
<reference evidence="15 16" key="1">
    <citation type="journal article" date="2016" name="Nat. Commun.">
        <title>Thousands of microbial genomes shed light on interconnected biogeochemical processes in an aquifer system.</title>
        <authorList>
            <person name="Anantharaman K."/>
            <person name="Brown C.T."/>
            <person name="Hug L.A."/>
            <person name="Sharon I."/>
            <person name="Castelle C.J."/>
            <person name="Probst A.J."/>
            <person name="Thomas B.C."/>
            <person name="Singh A."/>
            <person name="Wilkins M.J."/>
            <person name="Karaoz U."/>
            <person name="Brodie E.L."/>
            <person name="Williams K.H."/>
            <person name="Hubbard S.S."/>
            <person name="Banfield J.F."/>
        </authorList>
    </citation>
    <scope>NUCLEOTIDE SEQUENCE [LARGE SCALE GENOMIC DNA]</scope>
</reference>
<dbReference type="FunFam" id="3.40.50.620:FF:000077">
    <property type="entry name" value="Leucine--tRNA ligase"/>
    <property type="match status" value="1"/>
</dbReference>
<dbReference type="Gene3D" id="1.10.730.10">
    <property type="entry name" value="Isoleucyl-tRNA Synthetase, Domain 1"/>
    <property type="match status" value="1"/>
</dbReference>
<feature type="domain" description="Methionyl/Valyl/Leucyl/Isoleucyl-tRNA synthetase anticodon-binding" evidence="12">
    <location>
        <begin position="684"/>
        <end position="790"/>
    </location>
</feature>
<keyword evidence="3 9" id="KW-0436">Ligase</keyword>
<dbReference type="EC" id="6.1.1.4" evidence="9"/>
<evidence type="ECO:0000256" key="10">
    <source>
        <dbReference type="RuleBase" id="RU363035"/>
    </source>
</evidence>
<protein>
    <recommendedName>
        <fullName evidence="9">Leucine--tRNA ligase</fullName>
        <ecNumber evidence="9">6.1.1.4</ecNumber>
    </recommendedName>
    <alternativeName>
        <fullName evidence="9">Leucyl-tRNA synthetase</fullName>
        <shortName evidence="9">LeuRS</shortName>
    </alternativeName>
</protein>
<comment type="similarity">
    <text evidence="1 9 10">Belongs to the class-I aminoacyl-tRNA synthetase family.</text>
</comment>
<dbReference type="Pfam" id="PF09334">
    <property type="entry name" value="tRNA-synt_1g"/>
    <property type="match status" value="1"/>
</dbReference>
<dbReference type="GO" id="GO:0004823">
    <property type="term" value="F:leucine-tRNA ligase activity"/>
    <property type="evidence" value="ECO:0007669"/>
    <property type="project" value="UniProtKB-UniRule"/>
</dbReference>
<dbReference type="GO" id="GO:0002161">
    <property type="term" value="F:aminoacyl-tRNA deacylase activity"/>
    <property type="evidence" value="ECO:0007669"/>
    <property type="project" value="InterPro"/>
</dbReference>
<dbReference type="Pfam" id="PF08264">
    <property type="entry name" value="Anticodon_1"/>
    <property type="match status" value="1"/>
</dbReference>
<evidence type="ECO:0000259" key="11">
    <source>
        <dbReference type="Pfam" id="PF00133"/>
    </source>
</evidence>
<dbReference type="STRING" id="1798692.A3G00_00175"/>
<dbReference type="InterPro" id="IPR014729">
    <property type="entry name" value="Rossmann-like_a/b/a_fold"/>
</dbReference>
<keyword evidence="7 9" id="KW-0030">Aminoacyl-tRNA synthetase</keyword>
<dbReference type="PRINTS" id="PR00985">
    <property type="entry name" value="TRNASYNTHLEU"/>
</dbReference>
<dbReference type="EMBL" id="MFQN01000014">
    <property type="protein sequence ID" value="OGH74485.1"/>
    <property type="molecule type" value="Genomic_DNA"/>
</dbReference>
<dbReference type="Pfam" id="PF13603">
    <property type="entry name" value="tRNA-synt_1_2"/>
    <property type="match status" value="1"/>
</dbReference>
<keyword evidence="5 9" id="KW-0067">ATP-binding</keyword>
<dbReference type="GO" id="GO:0005524">
    <property type="term" value="F:ATP binding"/>
    <property type="evidence" value="ECO:0007669"/>
    <property type="project" value="UniProtKB-UniRule"/>
</dbReference>
<dbReference type="FunFam" id="1.10.730.10:FF:000011">
    <property type="entry name" value="Leucine--tRNA ligase chloroplastic/mitochondrial"/>
    <property type="match status" value="1"/>
</dbReference>
<feature type="domain" description="Methionyl/Leucyl tRNA synthetase" evidence="13">
    <location>
        <begin position="31"/>
        <end position="174"/>
    </location>
</feature>
<dbReference type="Gene3D" id="3.10.20.590">
    <property type="match status" value="1"/>
</dbReference>
<evidence type="ECO:0000313" key="16">
    <source>
        <dbReference type="Proteomes" id="UP000178347"/>
    </source>
</evidence>
<evidence type="ECO:0000256" key="8">
    <source>
        <dbReference type="ARBA" id="ARBA00047469"/>
    </source>
</evidence>
<dbReference type="InterPro" id="IPR002302">
    <property type="entry name" value="Leu-tRNA-ligase"/>
</dbReference>
<dbReference type="AlphaFoldDB" id="A0A1F6MS32"/>
<dbReference type="SUPFAM" id="SSF52374">
    <property type="entry name" value="Nucleotidylyl transferase"/>
    <property type="match status" value="1"/>
</dbReference>
<dbReference type="Proteomes" id="UP000178347">
    <property type="component" value="Unassembled WGS sequence"/>
</dbReference>
<dbReference type="InterPro" id="IPR009080">
    <property type="entry name" value="tRNAsynth_Ia_anticodon-bd"/>
</dbReference>
<dbReference type="FunFam" id="3.40.50.620:FF:000056">
    <property type="entry name" value="Leucine--tRNA ligase"/>
    <property type="match status" value="1"/>
</dbReference>
<dbReference type="InterPro" id="IPR025709">
    <property type="entry name" value="Leu_tRNA-synth_edit"/>
</dbReference>
<evidence type="ECO:0000256" key="1">
    <source>
        <dbReference type="ARBA" id="ARBA00005594"/>
    </source>
</evidence>
<comment type="caution">
    <text evidence="9">Lacks conserved residue(s) required for the propagation of feature annotation.</text>
</comment>
<evidence type="ECO:0000313" key="15">
    <source>
        <dbReference type="EMBL" id="OGH74485.1"/>
    </source>
</evidence>
<dbReference type="NCBIfam" id="TIGR00396">
    <property type="entry name" value="leuS_bact"/>
    <property type="match status" value="1"/>
</dbReference>
<dbReference type="InterPro" id="IPR002300">
    <property type="entry name" value="aa-tRNA-synth_Ia"/>
</dbReference>
<name>A0A1F6MS32_9BACT</name>
<gene>
    <name evidence="9" type="primary">leuS</name>
    <name evidence="15" type="ORF">A3G00_00175</name>
</gene>
<sequence length="831" mass="95558">MESKWQKLWLEKKLYKTKELADKPKYYVLDMFPYPSGAGLHVGHPKGYIATDVVARMKMMRGFNVLHPMGWDAFGLPAENYALKNKVHPAVATKKNIQVFKKQLGLLGFTYDWDREINTTDPNYYKWTQWIFLQMFKRGLAYESNEPINWCPSCKTGLANEDLEDGKCERCGSAIEQKPMRQWVLKITDYAERLLKDLDLLDKWPEPIKEMQRNWIGRSEGASVRFTVIARSEERATRQSSDSTIEVFTTRPDTLFGATYVVLAPEHKLIEKLKIKIENFGEVKKYIEQAKNKTALERTELQKEKTGVEIKGVKAINPANGEELPIFVADYVLGGYGTGAIMAVPAHDERDFEFAKKYNLPIKIVVMPDGGSTTAGNTAEQIVQEEINKILSEHAFSGNGYNVKSDFLSGLRTLKAKEKMIQWLEEKGFGKRQVQYKLRDWVFSRQRYWGEPIPLVRCEKCGWVTVPEKDLPLELPKVKHYEPSGTGESPLTNIKNWMNTKCPQCGGQAKREMNTMPQWAGSCWYYLRYEDPDNKKALVDKAKEKYWSPIDLYVGGAEHATRHLIYARFWHKFLYDIGAVNNIEPFTRLQNVGLILAEDGRKMSKRWNNVINPDDVVKQYGADAMRLYEMFMGPFDQPCAWSTQGVVGMYRFLDKVWNLKERVASNKKQDTNNIQYSISNIQVTLNQTIKKVTEDIENLRFNTAISQLMILVNEMSRSKVLDPKSYAILLQLLAPFAPHICEELWSQLGNKKSIFLSDWPKYDVDKLQFDTMKLAVQVNGRVRATIEVQTGVGEEEIKSVALVDKNVKKWLDGKEPKKVIYVKGRLVSVVV</sequence>
<dbReference type="PANTHER" id="PTHR43740:SF2">
    <property type="entry name" value="LEUCINE--TRNA LIGASE, MITOCHONDRIAL"/>
    <property type="match status" value="1"/>
</dbReference>
<comment type="subcellular location">
    <subcellularLocation>
        <location evidence="9">Cytoplasm</location>
    </subcellularLocation>
</comment>
<dbReference type="Gene3D" id="3.40.50.620">
    <property type="entry name" value="HUPs"/>
    <property type="match status" value="2"/>
</dbReference>
<dbReference type="GO" id="GO:0005829">
    <property type="term" value="C:cytosol"/>
    <property type="evidence" value="ECO:0007669"/>
    <property type="project" value="TreeGrafter"/>
</dbReference>
<dbReference type="SUPFAM" id="SSF50677">
    <property type="entry name" value="ValRS/IleRS/LeuRS editing domain"/>
    <property type="match status" value="1"/>
</dbReference>
<dbReference type="InterPro" id="IPR013155">
    <property type="entry name" value="M/V/L/I-tRNA-synth_anticd-bd"/>
</dbReference>
<evidence type="ECO:0000259" key="13">
    <source>
        <dbReference type="Pfam" id="PF09334"/>
    </source>
</evidence>
<keyword evidence="2 9" id="KW-0963">Cytoplasm</keyword>
<keyword evidence="4 9" id="KW-0547">Nucleotide-binding</keyword>
<evidence type="ECO:0000256" key="7">
    <source>
        <dbReference type="ARBA" id="ARBA00023146"/>
    </source>
</evidence>
<dbReference type="InterPro" id="IPR001412">
    <property type="entry name" value="aa-tRNA-synth_I_CS"/>
</dbReference>
<evidence type="ECO:0000256" key="4">
    <source>
        <dbReference type="ARBA" id="ARBA00022741"/>
    </source>
</evidence>
<evidence type="ECO:0000256" key="9">
    <source>
        <dbReference type="HAMAP-Rule" id="MF_00049"/>
    </source>
</evidence>
<organism evidence="15 16">
    <name type="scientific">Candidatus Magasanikbacteria bacterium RIFCSPLOWO2_12_FULL_43_12</name>
    <dbReference type="NCBI Taxonomy" id="1798692"/>
    <lineage>
        <taxon>Bacteria</taxon>
        <taxon>Candidatus Magasanikiibacteriota</taxon>
    </lineage>
</organism>
<comment type="catalytic activity">
    <reaction evidence="8 9">
        <text>tRNA(Leu) + L-leucine + ATP = L-leucyl-tRNA(Leu) + AMP + diphosphate</text>
        <dbReference type="Rhea" id="RHEA:11688"/>
        <dbReference type="Rhea" id="RHEA-COMP:9613"/>
        <dbReference type="Rhea" id="RHEA-COMP:9622"/>
        <dbReference type="ChEBI" id="CHEBI:30616"/>
        <dbReference type="ChEBI" id="CHEBI:33019"/>
        <dbReference type="ChEBI" id="CHEBI:57427"/>
        <dbReference type="ChEBI" id="CHEBI:78442"/>
        <dbReference type="ChEBI" id="CHEBI:78494"/>
        <dbReference type="ChEBI" id="CHEBI:456215"/>
        <dbReference type="EC" id="6.1.1.4"/>
    </reaction>
</comment>
<dbReference type="HAMAP" id="MF_00049_B">
    <property type="entry name" value="Leu_tRNA_synth_B"/>
    <property type="match status" value="1"/>
</dbReference>
<proteinExistence type="inferred from homology"/>
<feature type="domain" description="Leucyl-tRNA synthetase editing" evidence="14">
    <location>
        <begin position="213"/>
        <end position="425"/>
    </location>
</feature>
<comment type="caution">
    <text evidence="15">The sequence shown here is derived from an EMBL/GenBank/DDBJ whole genome shotgun (WGS) entry which is preliminary data.</text>
</comment>
<dbReference type="PANTHER" id="PTHR43740">
    <property type="entry name" value="LEUCYL-TRNA SYNTHETASE"/>
    <property type="match status" value="1"/>
</dbReference>
<dbReference type="InterPro" id="IPR015413">
    <property type="entry name" value="Methionyl/Leucyl_tRNA_Synth"/>
</dbReference>
<dbReference type="CDD" id="cd07958">
    <property type="entry name" value="Anticodon_Ia_Leu_BEm"/>
    <property type="match status" value="1"/>
</dbReference>
<evidence type="ECO:0000259" key="14">
    <source>
        <dbReference type="Pfam" id="PF13603"/>
    </source>
</evidence>
<feature type="binding site" evidence="9">
    <location>
        <position position="605"/>
    </location>
    <ligand>
        <name>ATP</name>
        <dbReference type="ChEBI" id="CHEBI:30616"/>
    </ligand>
</feature>